<gene>
    <name evidence="2" type="ORF">SAMN04487941_2605</name>
</gene>
<organism evidence="2 3">
    <name type="scientific">Pontibacter akesuensis</name>
    <dbReference type="NCBI Taxonomy" id="388950"/>
    <lineage>
        <taxon>Bacteria</taxon>
        <taxon>Pseudomonadati</taxon>
        <taxon>Bacteroidota</taxon>
        <taxon>Cytophagia</taxon>
        <taxon>Cytophagales</taxon>
        <taxon>Hymenobacteraceae</taxon>
        <taxon>Pontibacter</taxon>
    </lineage>
</organism>
<reference evidence="3" key="1">
    <citation type="submission" date="2016-10" db="EMBL/GenBank/DDBJ databases">
        <authorList>
            <person name="Varghese N."/>
        </authorList>
    </citation>
    <scope>NUCLEOTIDE SEQUENCE [LARGE SCALE GENOMIC DNA]</scope>
    <source>
        <strain evidence="3">DSM 18820</strain>
    </source>
</reference>
<proteinExistence type="predicted"/>
<dbReference type="OrthoDB" id="5735516at2"/>
<evidence type="ECO:0000313" key="2">
    <source>
        <dbReference type="EMBL" id="SFU81713.1"/>
    </source>
</evidence>
<dbReference type="RefSeq" id="WP_068838385.1">
    <property type="nucleotide sequence ID" value="NZ_BMXC01000003.1"/>
</dbReference>
<sequence length="167" mass="19190">MKYRFLALLLLLAFAVARPAAAHDYHASIADVQFDPRTQTLQVAVRIFMDDLENILSRRTKTKVEYNQTSDQVQKHLADYLNTTLAFEVEKDKPIKHKFIGSEAEADVVWVYLEVLVKQETLTQLYVKNAILTELFSDQMNIVNINYKGKTESVLLQRGETEKKVAL</sequence>
<dbReference type="EMBL" id="FPCA01000003">
    <property type="protein sequence ID" value="SFU81713.1"/>
    <property type="molecule type" value="Genomic_DNA"/>
</dbReference>
<name>A0A1I7J958_9BACT</name>
<keyword evidence="3" id="KW-1185">Reference proteome</keyword>
<feature type="signal peptide" evidence="1">
    <location>
        <begin position="1"/>
        <end position="22"/>
    </location>
</feature>
<keyword evidence="1" id="KW-0732">Signal</keyword>
<dbReference type="Pfam" id="PF20420">
    <property type="entry name" value="DUF6702"/>
    <property type="match status" value="1"/>
</dbReference>
<dbReference type="InterPro" id="IPR046525">
    <property type="entry name" value="DUF6702"/>
</dbReference>
<dbReference type="STRING" id="388950.GCA_001611675_02459"/>
<dbReference type="Proteomes" id="UP000182491">
    <property type="component" value="Unassembled WGS sequence"/>
</dbReference>
<evidence type="ECO:0000313" key="3">
    <source>
        <dbReference type="Proteomes" id="UP000182491"/>
    </source>
</evidence>
<accession>A0A1I7J958</accession>
<evidence type="ECO:0000256" key="1">
    <source>
        <dbReference type="SAM" id="SignalP"/>
    </source>
</evidence>
<dbReference type="AlphaFoldDB" id="A0A1I7J958"/>
<feature type="chain" id="PRO_5010293385" evidence="1">
    <location>
        <begin position="23"/>
        <end position="167"/>
    </location>
</feature>
<protein>
    <submittedName>
        <fullName evidence="2">Uncharacterized protein</fullName>
    </submittedName>
</protein>